<keyword evidence="3" id="KW-0378">Hydrolase</keyword>
<dbReference type="PANTHER" id="PTHR43689">
    <property type="entry name" value="HYDROLASE"/>
    <property type="match status" value="1"/>
</dbReference>
<sequence length="327" mass="35573">MDRRAFFEVGASALVASGLASLATDANAATAKPAPGKPMDAAAFHAARRFAELRFGRIAFYERGQGNAALFIHGFPLNGFQWRGAIDRLSAHRRCIAPDMLGLGYTEPAKGQSVGPDAQVEMLAALLDHLHVTSVDLVANDSGGAVAQLFAIRFPKRVRSLLLTNCDVEINSPPPQLQPVLDGAHAGTFADGMLRQLITDKEFARSDKGIGGGCYTYRVHPTDEAIDTYIEPLTRNKERCALADAYGLALEKNPLAGAEAQLKRLRLPVRLVWGEADDIFPLRDAVYVASLFPNSRGIRRVYGGRLFFPEEFPDVIAEEAQRLWGIA</sequence>
<dbReference type="EMBL" id="BOPV01000001">
    <property type="protein sequence ID" value="GIL40121.1"/>
    <property type="molecule type" value="Genomic_DNA"/>
</dbReference>
<evidence type="ECO:0000313" key="4">
    <source>
        <dbReference type="Proteomes" id="UP000681075"/>
    </source>
</evidence>
<keyword evidence="1" id="KW-0732">Signal</keyword>
<dbReference type="Proteomes" id="UP000681075">
    <property type="component" value="Unassembled WGS sequence"/>
</dbReference>
<reference evidence="3" key="1">
    <citation type="submission" date="2021-02" db="EMBL/GenBank/DDBJ databases">
        <title>Genome sequence of Rhodospirillales sp. strain TMPK1 isolated from soil.</title>
        <authorList>
            <person name="Nakai R."/>
            <person name="Kusada H."/>
            <person name="Tamaki H."/>
        </authorList>
    </citation>
    <scope>NUCLEOTIDE SEQUENCE</scope>
    <source>
        <strain evidence="3">TMPK1</strain>
    </source>
</reference>
<keyword evidence="4" id="KW-1185">Reference proteome</keyword>
<dbReference type="SUPFAM" id="SSF53474">
    <property type="entry name" value="alpha/beta-Hydrolases"/>
    <property type="match status" value="1"/>
</dbReference>
<dbReference type="GO" id="GO:0016787">
    <property type="term" value="F:hydrolase activity"/>
    <property type="evidence" value="ECO:0007669"/>
    <property type="project" value="UniProtKB-KW"/>
</dbReference>
<gene>
    <name evidence="3" type="ORF">TMPK1_23580</name>
</gene>
<evidence type="ECO:0000313" key="3">
    <source>
        <dbReference type="EMBL" id="GIL40121.1"/>
    </source>
</evidence>
<dbReference type="PRINTS" id="PR00111">
    <property type="entry name" value="ABHYDROLASE"/>
</dbReference>
<protein>
    <submittedName>
        <fullName evidence="3">Hydrolase</fullName>
    </submittedName>
</protein>
<dbReference type="InterPro" id="IPR029058">
    <property type="entry name" value="AB_hydrolase_fold"/>
</dbReference>
<organism evidence="3 4">
    <name type="scientific">Roseiterribacter gracilis</name>
    <dbReference type="NCBI Taxonomy" id="2812848"/>
    <lineage>
        <taxon>Bacteria</taxon>
        <taxon>Pseudomonadati</taxon>
        <taxon>Pseudomonadota</taxon>
        <taxon>Alphaproteobacteria</taxon>
        <taxon>Rhodospirillales</taxon>
        <taxon>Roseiterribacteraceae</taxon>
        <taxon>Roseiterribacter</taxon>
    </lineage>
</organism>
<dbReference type="Pfam" id="PF00561">
    <property type="entry name" value="Abhydrolase_1"/>
    <property type="match status" value="1"/>
</dbReference>
<dbReference type="Gene3D" id="3.40.50.1820">
    <property type="entry name" value="alpha/beta hydrolase"/>
    <property type="match status" value="1"/>
</dbReference>
<comment type="caution">
    <text evidence="3">The sequence shown here is derived from an EMBL/GenBank/DDBJ whole genome shotgun (WGS) entry which is preliminary data.</text>
</comment>
<feature type="chain" id="PRO_5035934867" evidence="1">
    <location>
        <begin position="29"/>
        <end position="327"/>
    </location>
</feature>
<proteinExistence type="predicted"/>
<dbReference type="InterPro" id="IPR000073">
    <property type="entry name" value="AB_hydrolase_1"/>
</dbReference>
<feature type="signal peptide" evidence="1">
    <location>
        <begin position="1"/>
        <end position="28"/>
    </location>
</feature>
<feature type="domain" description="AB hydrolase-1" evidence="2">
    <location>
        <begin position="70"/>
        <end position="311"/>
    </location>
</feature>
<dbReference type="RefSeq" id="WP_420243230.1">
    <property type="nucleotide sequence ID" value="NZ_BOPV01000001.1"/>
</dbReference>
<evidence type="ECO:0000256" key="1">
    <source>
        <dbReference type="SAM" id="SignalP"/>
    </source>
</evidence>
<dbReference type="AlphaFoldDB" id="A0A8S8XE35"/>
<dbReference type="PANTHER" id="PTHR43689:SF8">
    <property type="entry name" value="ALPHA_BETA-HYDROLASES SUPERFAMILY PROTEIN"/>
    <property type="match status" value="1"/>
</dbReference>
<name>A0A8S8XE35_9PROT</name>
<evidence type="ECO:0000259" key="2">
    <source>
        <dbReference type="Pfam" id="PF00561"/>
    </source>
</evidence>
<accession>A0A8S8XE35</accession>